<dbReference type="Proteomes" id="UP000324222">
    <property type="component" value="Unassembled WGS sequence"/>
</dbReference>
<evidence type="ECO:0000256" key="1">
    <source>
        <dbReference type="SAM" id="MobiDB-lite"/>
    </source>
</evidence>
<proteinExistence type="predicted"/>
<accession>A0A5B7GCV3</accession>
<feature type="region of interest" description="Disordered" evidence="1">
    <location>
        <begin position="54"/>
        <end position="76"/>
    </location>
</feature>
<gene>
    <name evidence="2" type="ORF">E2C01_049331</name>
</gene>
<dbReference type="EMBL" id="VSRR010013136">
    <property type="protein sequence ID" value="MPC55396.1"/>
    <property type="molecule type" value="Genomic_DNA"/>
</dbReference>
<comment type="caution">
    <text evidence="2">The sequence shown here is derived from an EMBL/GenBank/DDBJ whole genome shotgun (WGS) entry which is preliminary data.</text>
</comment>
<dbReference type="AlphaFoldDB" id="A0A5B7GCV3"/>
<evidence type="ECO:0000313" key="3">
    <source>
        <dbReference type="Proteomes" id="UP000324222"/>
    </source>
</evidence>
<name>A0A5B7GCV3_PORTR</name>
<organism evidence="2 3">
    <name type="scientific">Portunus trituberculatus</name>
    <name type="common">Swimming crab</name>
    <name type="synonym">Neptunus trituberculatus</name>
    <dbReference type="NCBI Taxonomy" id="210409"/>
    <lineage>
        <taxon>Eukaryota</taxon>
        <taxon>Metazoa</taxon>
        <taxon>Ecdysozoa</taxon>
        <taxon>Arthropoda</taxon>
        <taxon>Crustacea</taxon>
        <taxon>Multicrustacea</taxon>
        <taxon>Malacostraca</taxon>
        <taxon>Eumalacostraca</taxon>
        <taxon>Eucarida</taxon>
        <taxon>Decapoda</taxon>
        <taxon>Pleocyemata</taxon>
        <taxon>Brachyura</taxon>
        <taxon>Eubrachyura</taxon>
        <taxon>Portunoidea</taxon>
        <taxon>Portunidae</taxon>
        <taxon>Portuninae</taxon>
        <taxon>Portunus</taxon>
    </lineage>
</organism>
<protein>
    <submittedName>
        <fullName evidence="2">Uncharacterized protein</fullName>
    </submittedName>
</protein>
<reference evidence="2 3" key="1">
    <citation type="submission" date="2019-05" db="EMBL/GenBank/DDBJ databases">
        <title>Another draft genome of Portunus trituberculatus and its Hox gene families provides insights of decapod evolution.</title>
        <authorList>
            <person name="Jeong J.-H."/>
            <person name="Song I."/>
            <person name="Kim S."/>
            <person name="Choi T."/>
            <person name="Kim D."/>
            <person name="Ryu S."/>
            <person name="Kim W."/>
        </authorList>
    </citation>
    <scope>NUCLEOTIDE SEQUENCE [LARGE SCALE GENOMIC DNA]</scope>
    <source>
        <tissue evidence="2">Muscle</tissue>
    </source>
</reference>
<feature type="compositionally biased region" description="Pro residues" evidence="1">
    <location>
        <begin position="63"/>
        <end position="76"/>
    </location>
</feature>
<sequence>MRLALTGDWNELVMWTGERPEIAPLTGHHESACHPAILPPCHRDWRLLSSQPAQGYRGQCVTPSPPPPPRPVLPKN</sequence>
<evidence type="ECO:0000313" key="2">
    <source>
        <dbReference type="EMBL" id="MPC55396.1"/>
    </source>
</evidence>
<keyword evidence="3" id="KW-1185">Reference proteome</keyword>